<evidence type="ECO:0000256" key="2">
    <source>
        <dbReference type="ARBA" id="ARBA00009292"/>
    </source>
</evidence>
<accession>A0A3N0IVQ0</accession>
<dbReference type="GO" id="GO:0016151">
    <property type="term" value="F:nickel cation binding"/>
    <property type="evidence" value="ECO:0007669"/>
    <property type="project" value="InterPro"/>
</dbReference>
<evidence type="ECO:0000256" key="3">
    <source>
        <dbReference type="ARBA" id="ARBA00022596"/>
    </source>
</evidence>
<feature type="binding site" evidence="6">
    <location>
        <position position="63"/>
    </location>
    <ligand>
        <name>Ni(2+)</name>
        <dbReference type="ChEBI" id="CHEBI:49786"/>
    </ligand>
</feature>
<comment type="cofactor">
    <cofactor evidence="1 6">
        <name>Ni(2+)</name>
        <dbReference type="ChEBI" id="CHEBI:49786"/>
    </cofactor>
</comment>
<comment type="similarity">
    <text evidence="2">Belongs to the [NiFe]/[NiFeSe] hydrogenase large subunit family.</text>
</comment>
<organism evidence="8 10">
    <name type="scientific">Eggerthella sinensis</name>
    <dbReference type="NCBI Taxonomy" id="242230"/>
    <lineage>
        <taxon>Bacteria</taxon>
        <taxon>Bacillati</taxon>
        <taxon>Actinomycetota</taxon>
        <taxon>Coriobacteriia</taxon>
        <taxon>Eggerthellales</taxon>
        <taxon>Eggerthellaceae</taxon>
        <taxon>Eggerthella</taxon>
    </lineage>
</organism>
<evidence type="ECO:0000313" key="10">
    <source>
        <dbReference type="Proteomes" id="UP000270112"/>
    </source>
</evidence>
<dbReference type="PANTHER" id="PTHR43600:SF2">
    <property type="entry name" value="F420-NON-REDUCING HYDROGENASE VHU SUBUNIT A"/>
    <property type="match status" value="1"/>
</dbReference>
<feature type="binding site" evidence="6">
    <location>
        <position position="378"/>
    </location>
    <ligand>
        <name>Mg(2+)</name>
        <dbReference type="ChEBI" id="CHEBI:18420"/>
    </ligand>
</feature>
<evidence type="ECO:0000313" key="7">
    <source>
        <dbReference type="EMBL" id="RDB70803.1"/>
    </source>
</evidence>
<dbReference type="Gene3D" id="1.10.645.10">
    <property type="entry name" value="Cytochrome-c3 Hydrogenase, chain B"/>
    <property type="match status" value="1"/>
</dbReference>
<dbReference type="PANTHER" id="PTHR43600">
    <property type="entry name" value="COENZYME F420 HYDROGENASE, SUBUNIT ALPHA"/>
    <property type="match status" value="1"/>
</dbReference>
<dbReference type="Proteomes" id="UP000253817">
    <property type="component" value="Unassembled WGS sequence"/>
</dbReference>
<sequence>MTKTAIHVDHIARIEGHGNVHVVIEDGAVKTVEMNVVEPARLFESMVRGRRYEEIPYIASRICGICSSSHVVTDLKAIERVFGVEVTPRTRALRELLVYGSYLQNHATHLFVFAAPDFVGMSSVFPLAETDPALFEQALGLKALGNELCTKVGGRSVHPITAVVGGFTHEITADEYLELAAKMDAAMDFALEAVDLFRGFEVPAIATAGDMLAMVEDDYYPVECSDAGFFLNAGIEFDANDVHEHIEEYAVPHSAALLARVRETQDPYFTGALARINASWQNLGQNAKVAAAKAGLRPPEANPFMNNVAQAVELVDALDRCANICRMLAEPGAIERSSEPVPFEVKAGRAVGFTEAPRGALFHDLELDAEGRVVHASILTPTAQNVANLEADMRLLAETLVGEGAEEDVVRLEIEKLVRAYDPCLSCSVH</sequence>
<dbReference type="InterPro" id="IPR018194">
    <property type="entry name" value="Ni-dep_hyd_lsu_Ni_BS"/>
</dbReference>
<keyword evidence="5" id="KW-0560">Oxidoreductase</keyword>
<comment type="cofactor">
    <cofactor evidence="6">
        <name>Fe cation</name>
        <dbReference type="ChEBI" id="CHEBI:24875"/>
    </cofactor>
</comment>
<feature type="binding site" evidence="6">
    <location>
        <position position="66"/>
    </location>
    <ligand>
        <name>Fe cation</name>
        <dbReference type="ChEBI" id="CHEBI:24875"/>
    </ligand>
</feature>
<evidence type="ECO:0000313" key="9">
    <source>
        <dbReference type="Proteomes" id="UP000253817"/>
    </source>
</evidence>
<keyword evidence="6" id="KW-0408">Iron</keyword>
<evidence type="ECO:0000313" key="8">
    <source>
        <dbReference type="EMBL" id="RNM40987.1"/>
    </source>
</evidence>
<feature type="binding site" evidence="6">
    <location>
        <position position="424"/>
    </location>
    <ligand>
        <name>Ni(2+)</name>
        <dbReference type="ChEBI" id="CHEBI:49786"/>
    </ligand>
</feature>
<gene>
    <name evidence="7" type="ORF">C1876_03590</name>
    <name evidence="8" type="ORF">DMP09_11830</name>
</gene>
<feature type="binding site" evidence="6">
    <location>
        <position position="430"/>
    </location>
    <ligand>
        <name>Mg(2+)</name>
        <dbReference type="ChEBI" id="CHEBI:18420"/>
    </ligand>
</feature>
<evidence type="ECO:0000256" key="6">
    <source>
        <dbReference type="PIRSR" id="PIRSR601501-1"/>
    </source>
</evidence>
<reference evidence="7 9" key="1">
    <citation type="journal article" date="2018" name="Elife">
        <title>Discovery and characterization of a prevalent human gut bacterial enzyme sufficient for the inactivation of a family of plant toxins.</title>
        <authorList>
            <person name="Koppel N."/>
            <person name="Bisanz J.E."/>
            <person name="Pandelia M.E."/>
            <person name="Turnbaugh P.J."/>
            <person name="Balskus E.P."/>
        </authorList>
    </citation>
    <scope>NUCLEOTIDE SEQUENCE [LARGE SCALE GENOMIC DNA]</scope>
    <source>
        <strain evidence="7 9">DSM 16107</strain>
    </source>
</reference>
<dbReference type="RefSeq" id="WP_114545353.1">
    <property type="nucleotide sequence ID" value="NZ_PPTT01000004.1"/>
</dbReference>
<dbReference type="Pfam" id="PF00374">
    <property type="entry name" value="NiFeSe_Hases"/>
    <property type="match status" value="2"/>
</dbReference>
<feature type="binding site" evidence="6">
    <location>
        <position position="44"/>
    </location>
    <ligand>
        <name>Mg(2+)</name>
        <dbReference type="ChEBI" id="CHEBI:18420"/>
    </ligand>
</feature>
<name>A0A3N0IVQ0_9ACTN</name>
<keyword evidence="4 6" id="KW-0479">Metal-binding</keyword>
<evidence type="ECO:0000256" key="5">
    <source>
        <dbReference type="ARBA" id="ARBA00023002"/>
    </source>
</evidence>
<keyword evidence="6" id="KW-0460">Magnesium</keyword>
<reference evidence="8" key="3">
    <citation type="journal article" date="2019" name="Microbiol. Resour. Announc.">
        <title>Draft Genome Sequences of Type Strains of Gordonibacter faecihominis, Paraeggerthella hongkongensis, Parvibacter caecicola,Slackia equolifaciens, Slackia faecicanis, and Slackia isoflavoniconvertens.</title>
        <authorList>
            <person name="Danylec N."/>
            <person name="Stoll D.A."/>
            <person name="Dotsch A."/>
            <person name="Huch M."/>
        </authorList>
    </citation>
    <scope>NUCLEOTIDE SEQUENCE</scope>
    <source>
        <strain evidence="8">DSM 16107</strain>
    </source>
</reference>
<feature type="binding site" evidence="6">
    <location>
        <position position="66"/>
    </location>
    <ligand>
        <name>Ni(2+)</name>
        <dbReference type="ChEBI" id="CHEBI:49786"/>
    </ligand>
</feature>
<protein>
    <submittedName>
        <fullName evidence="8">Ni/Fe hydrogenase subunit alpha</fullName>
    </submittedName>
</protein>
<dbReference type="InterPro" id="IPR001501">
    <property type="entry name" value="Ni-dep_hyd_lsu"/>
</dbReference>
<comment type="caution">
    <text evidence="8">The sequence shown here is derived from an EMBL/GenBank/DDBJ whole genome shotgun (WGS) entry which is preliminary data.</text>
</comment>
<dbReference type="AlphaFoldDB" id="A0A3N0IVQ0"/>
<evidence type="ECO:0000256" key="1">
    <source>
        <dbReference type="ARBA" id="ARBA00001967"/>
    </source>
</evidence>
<dbReference type="GO" id="GO:0008901">
    <property type="term" value="F:ferredoxin hydrogenase activity"/>
    <property type="evidence" value="ECO:0007669"/>
    <property type="project" value="InterPro"/>
</dbReference>
<dbReference type="Proteomes" id="UP000270112">
    <property type="component" value="Unassembled WGS sequence"/>
</dbReference>
<proteinExistence type="inferred from homology"/>
<dbReference type="EMBL" id="PPTT01000004">
    <property type="protein sequence ID" value="RDB70803.1"/>
    <property type="molecule type" value="Genomic_DNA"/>
</dbReference>
<reference evidence="10" key="2">
    <citation type="submission" date="2018-05" db="EMBL/GenBank/DDBJ databases">
        <title>Genome Sequencing of selected type strains of the family Eggerthellaceae.</title>
        <authorList>
            <person name="Danylec N."/>
            <person name="Stoll D.A."/>
            <person name="Doetsch A."/>
            <person name="Huch M."/>
        </authorList>
    </citation>
    <scope>NUCLEOTIDE SEQUENCE [LARGE SCALE GENOMIC DNA]</scope>
    <source>
        <strain evidence="10">DSM 16107</strain>
    </source>
</reference>
<dbReference type="SUPFAM" id="SSF56762">
    <property type="entry name" value="HydB/Nqo4-like"/>
    <property type="match status" value="1"/>
</dbReference>
<dbReference type="EMBL" id="QICC01000054">
    <property type="protein sequence ID" value="RNM40987.1"/>
    <property type="molecule type" value="Genomic_DNA"/>
</dbReference>
<dbReference type="InterPro" id="IPR029014">
    <property type="entry name" value="NiFe-Hase_large"/>
</dbReference>
<keyword evidence="3 6" id="KW-0533">Nickel</keyword>
<dbReference type="PROSITE" id="PS00508">
    <property type="entry name" value="NI_HGENASE_L_2"/>
    <property type="match status" value="1"/>
</dbReference>
<keyword evidence="9" id="KW-1185">Reference proteome</keyword>
<feature type="binding site" evidence="6">
    <location>
        <position position="427"/>
    </location>
    <ligand>
        <name>Fe cation</name>
        <dbReference type="ChEBI" id="CHEBI:24875"/>
    </ligand>
</feature>
<evidence type="ECO:0000256" key="4">
    <source>
        <dbReference type="ARBA" id="ARBA00022723"/>
    </source>
</evidence>
<dbReference type="OrthoDB" id="9761717at2"/>